<accession>X0SFZ5</accession>
<evidence type="ECO:0000313" key="1">
    <source>
        <dbReference type="EMBL" id="GAF74822.1"/>
    </source>
</evidence>
<dbReference type="AlphaFoldDB" id="X0SFZ5"/>
<proteinExistence type="predicted"/>
<dbReference type="EMBL" id="BARS01002920">
    <property type="protein sequence ID" value="GAF74822.1"/>
    <property type="molecule type" value="Genomic_DNA"/>
</dbReference>
<name>X0SFZ5_9ZZZZ</name>
<organism evidence="1">
    <name type="scientific">marine sediment metagenome</name>
    <dbReference type="NCBI Taxonomy" id="412755"/>
    <lineage>
        <taxon>unclassified sequences</taxon>
        <taxon>metagenomes</taxon>
        <taxon>ecological metagenomes</taxon>
    </lineage>
</organism>
<comment type="caution">
    <text evidence="1">The sequence shown here is derived from an EMBL/GenBank/DDBJ whole genome shotgun (WGS) entry which is preliminary data.</text>
</comment>
<sequence>MRKIIQEFLLEHSTDIILFRLNISKYKLLKILALLRLVMAKDIPTAVKPLANQNRVIKPDLSKNALSNFIFGLIQKEDKIWVETIPLSEAVKTGLIVDARAKKKPIIPPELWQNYTGLIINNRINRRPETGNKKTLKKSNYNISGLEGFWGYLKRKLAFKGGIRQEKLPLYIGEHTWKYNNRNLSLADQEKHLFKLITNHLKGK</sequence>
<evidence type="ECO:0008006" key="2">
    <source>
        <dbReference type="Google" id="ProtNLM"/>
    </source>
</evidence>
<protein>
    <recommendedName>
        <fullName evidence="2">ISXO2-like transposase domain-containing protein</fullName>
    </recommendedName>
</protein>
<gene>
    <name evidence="1" type="ORF">S01H1_05611</name>
</gene>
<reference evidence="1" key="1">
    <citation type="journal article" date="2014" name="Front. Microbiol.">
        <title>High frequency of phylogenetically diverse reductive dehalogenase-homologous genes in deep subseafloor sedimentary metagenomes.</title>
        <authorList>
            <person name="Kawai M."/>
            <person name="Futagami T."/>
            <person name="Toyoda A."/>
            <person name="Takaki Y."/>
            <person name="Nishi S."/>
            <person name="Hori S."/>
            <person name="Arai W."/>
            <person name="Tsubouchi T."/>
            <person name="Morono Y."/>
            <person name="Uchiyama I."/>
            <person name="Ito T."/>
            <person name="Fujiyama A."/>
            <person name="Inagaki F."/>
            <person name="Takami H."/>
        </authorList>
    </citation>
    <scope>NUCLEOTIDE SEQUENCE</scope>
    <source>
        <strain evidence="1">Expedition CK06-06</strain>
    </source>
</reference>